<evidence type="ECO:0000313" key="2">
    <source>
        <dbReference type="EMBL" id="GGA49135.1"/>
    </source>
</evidence>
<dbReference type="InterPro" id="IPR051332">
    <property type="entry name" value="Fosfomycin_Res_Enzymes"/>
</dbReference>
<dbReference type="CDD" id="cd06587">
    <property type="entry name" value="VOC"/>
    <property type="match status" value="1"/>
</dbReference>
<dbReference type="EMBL" id="BMKB01000003">
    <property type="protein sequence ID" value="GGA49135.1"/>
    <property type="molecule type" value="Genomic_DNA"/>
</dbReference>
<keyword evidence="3" id="KW-1185">Reference proteome</keyword>
<dbReference type="Pfam" id="PF00903">
    <property type="entry name" value="Glyoxalase"/>
    <property type="match status" value="1"/>
</dbReference>
<dbReference type="OrthoDB" id="7223073at2"/>
<dbReference type="InterPro" id="IPR037523">
    <property type="entry name" value="VOC_core"/>
</dbReference>
<dbReference type="PANTHER" id="PTHR36113:SF3">
    <property type="entry name" value="SLL5075 PROTEIN"/>
    <property type="match status" value="1"/>
</dbReference>
<dbReference type="InterPro" id="IPR004360">
    <property type="entry name" value="Glyas_Fos-R_dOase_dom"/>
</dbReference>
<sequence>MKLEHINLTSTDPSATADFLCTYFGLRNEGGSKSFMLVRDDNDMVITLMKAKKVDYPKTFHIGFYPQSEAEVDAIAAKLKEGGFEPTAPSRDHGYSVYVEAPGNFTVEITA</sequence>
<organism evidence="2 3">
    <name type="scientific">Pelagibacterium lentulum</name>
    <dbReference type="NCBI Taxonomy" id="2029865"/>
    <lineage>
        <taxon>Bacteria</taxon>
        <taxon>Pseudomonadati</taxon>
        <taxon>Pseudomonadota</taxon>
        <taxon>Alphaproteobacteria</taxon>
        <taxon>Hyphomicrobiales</taxon>
        <taxon>Devosiaceae</taxon>
        <taxon>Pelagibacterium</taxon>
    </lineage>
</organism>
<feature type="domain" description="VOC" evidence="1">
    <location>
        <begin position="2"/>
        <end position="111"/>
    </location>
</feature>
<dbReference type="PANTHER" id="PTHR36113">
    <property type="entry name" value="LYASE, PUTATIVE-RELATED-RELATED"/>
    <property type="match status" value="1"/>
</dbReference>
<accession>A0A916RA56</accession>
<name>A0A916RA56_9HYPH</name>
<evidence type="ECO:0000313" key="3">
    <source>
        <dbReference type="Proteomes" id="UP000596977"/>
    </source>
</evidence>
<dbReference type="Gene3D" id="3.10.180.10">
    <property type="entry name" value="2,3-Dihydroxybiphenyl 1,2-Dioxygenase, domain 1"/>
    <property type="match status" value="1"/>
</dbReference>
<dbReference type="AlphaFoldDB" id="A0A916RA56"/>
<dbReference type="RefSeq" id="WP_127074218.1">
    <property type="nucleotide sequence ID" value="NZ_BMKB01000003.1"/>
</dbReference>
<dbReference type="PROSITE" id="PS51819">
    <property type="entry name" value="VOC"/>
    <property type="match status" value="1"/>
</dbReference>
<evidence type="ECO:0000259" key="1">
    <source>
        <dbReference type="PROSITE" id="PS51819"/>
    </source>
</evidence>
<reference evidence="2 3" key="1">
    <citation type="journal article" date="2014" name="Int. J. Syst. Evol. Microbiol.">
        <title>Complete genome sequence of Corynebacterium casei LMG S-19264T (=DSM 44701T), isolated from a smear-ripened cheese.</title>
        <authorList>
            <consortium name="US DOE Joint Genome Institute (JGI-PGF)"/>
            <person name="Walter F."/>
            <person name="Albersmeier A."/>
            <person name="Kalinowski J."/>
            <person name="Ruckert C."/>
        </authorList>
    </citation>
    <scope>NUCLEOTIDE SEQUENCE [LARGE SCALE GENOMIC DNA]</scope>
    <source>
        <strain evidence="2 3">CGMCC 1.15896</strain>
    </source>
</reference>
<dbReference type="Proteomes" id="UP000596977">
    <property type="component" value="Unassembled WGS sequence"/>
</dbReference>
<proteinExistence type="predicted"/>
<comment type="caution">
    <text evidence="2">The sequence shown here is derived from an EMBL/GenBank/DDBJ whole genome shotgun (WGS) entry which is preliminary data.</text>
</comment>
<gene>
    <name evidence="2" type="ORF">GCM10011499_18730</name>
</gene>
<dbReference type="InterPro" id="IPR029068">
    <property type="entry name" value="Glyas_Bleomycin-R_OHBP_Dase"/>
</dbReference>
<protein>
    <submittedName>
        <fullName evidence="2">Glyoxalase</fullName>
    </submittedName>
</protein>
<dbReference type="SUPFAM" id="SSF54593">
    <property type="entry name" value="Glyoxalase/Bleomycin resistance protein/Dihydroxybiphenyl dioxygenase"/>
    <property type="match status" value="1"/>
</dbReference>